<keyword evidence="2" id="KW-1185">Reference proteome</keyword>
<proteinExistence type="predicted"/>
<name>A0AAV4XAF4_CAEEX</name>
<protein>
    <submittedName>
        <fullName evidence="1">Uncharacterized protein</fullName>
    </submittedName>
</protein>
<dbReference type="EMBL" id="BPLR01017506">
    <property type="protein sequence ID" value="GIY92157.1"/>
    <property type="molecule type" value="Genomic_DNA"/>
</dbReference>
<organism evidence="1 2">
    <name type="scientific">Caerostris extrusa</name>
    <name type="common">Bark spider</name>
    <name type="synonym">Caerostris bankana</name>
    <dbReference type="NCBI Taxonomy" id="172846"/>
    <lineage>
        <taxon>Eukaryota</taxon>
        <taxon>Metazoa</taxon>
        <taxon>Ecdysozoa</taxon>
        <taxon>Arthropoda</taxon>
        <taxon>Chelicerata</taxon>
        <taxon>Arachnida</taxon>
        <taxon>Araneae</taxon>
        <taxon>Araneomorphae</taxon>
        <taxon>Entelegynae</taxon>
        <taxon>Araneoidea</taxon>
        <taxon>Araneidae</taxon>
        <taxon>Caerostris</taxon>
    </lineage>
</organism>
<gene>
    <name evidence="1" type="ORF">CEXT_675841</name>
</gene>
<sequence>MINAHSWFRNQSNRWELGKDKQRKKEGCLFLHVFFQDLRSPAAVNRVCAPQGRSCEAEKLLNSYHGSRKEELCVGAFRQRSKSLRWKTASSIYFDGLLQGGRERGKSFKVDHSQENSETLYSINYILEKFPYC</sequence>
<comment type="caution">
    <text evidence="1">The sequence shown here is derived from an EMBL/GenBank/DDBJ whole genome shotgun (WGS) entry which is preliminary data.</text>
</comment>
<reference evidence="1 2" key="1">
    <citation type="submission" date="2021-06" db="EMBL/GenBank/DDBJ databases">
        <title>Caerostris extrusa draft genome.</title>
        <authorList>
            <person name="Kono N."/>
            <person name="Arakawa K."/>
        </authorList>
    </citation>
    <scope>NUCLEOTIDE SEQUENCE [LARGE SCALE GENOMIC DNA]</scope>
</reference>
<dbReference type="Proteomes" id="UP001054945">
    <property type="component" value="Unassembled WGS sequence"/>
</dbReference>
<dbReference type="AlphaFoldDB" id="A0AAV4XAF4"/>
<evidence type="ECO:0000313" key="2">
    <source>
        <dbReference type="Proteomes" id="UP001054945"/>
    </source>
</evidence>
<accession>A0AAV4XAF4</accession>
<evidence type="ECO:0000313" key="1">
    <source>
        <dbReference type="EMBL" id="GIY92157.1"/>
    </source>
</evidence>